<feature type="transmembrane region" description="Helical" evidence="5">
    <location>
        <begin position="107"/>
        <end position="126"/>
    </location>
</feature>
<feature type="transmembrane region" description="Helical" evidence="5">
    <location>
        <begin position="386"/>
        <end position="408"/>
    </location>
</feature>
<feature type="transmembrane region" description="Helical" evidence="5">
    <location>
        <begin position="36"/>
        <end position="59"/>
    </location>
</feature>
<reference evidence="7 8" key="1">
    <citation type="submission" date="2019-02" db="EMBL/GenBank/DDBJ databases">
        <title>Opniocepnalus argus genome.</title>
        <authorList>
            <person name="Zhou C."/>
            <person name="Xiao S."/>
        </authorList>
    </citation>
    <scope>NUCLEOTIDE SEQUENCE [LARGE SCALE GENOMIC DNA]</scope>
    <source>
        <strain evidence="7">OARG1902GOOAL</strain>
        <tissue evidence="7">Muscle</tissue>
    </source>
</reference>
<sequence length="480" mass="54426">MILSWIAVKQSLKEVCFLAVELFTTGKREKGCKRTVTLLLICSFFSLPLSSLLFLYLLFTLDYKTAVAGGVAGCFGMILTIVLFLSKRVRCLGTLFVISLFMKKSRNLLLTAGTSLVILKNIRNTLDNLAGLARSMVCNLKLKKAYIIAYFSNCVDMLKWIGKMLKGVTDFGVVNLDSKLSISHILDSKEFSQKLSGAEQKLNETVKYVHSVMTTVSSVSDRMFPAISFLVLIMFIVLHIKKYCSDMKYQNRFISGKFVLFDEKQRAEGKPHVLPLTPEEKKLYASIPSAKPVARERRALLKFGVPVASHFVLWVIFITVDVLLYCFVDIVTTKLSELEPFHVSLVININEIPSFLGITLNEENHEKDFSFSVTLFEKECLPEPKLLLHSSVLPLALILLSLIIMGLIASKVAQLRLLVCERFFSTAAEKRVEYLHAQILRKRLKRRKEKKPSSLRSLIIKAHFWCPLLFRPKEDPQSIV</sequence>
<dbReference type="PANTHER" id="PTHR21041">
    <property type="entry name" value="DENDRITIC CELL-SPECIFIC TRANSMEMBRANE PROTEIN"/>
    <property type="match status" value="1"/>
</dbReference>
<dbReference type="InterPro" id="IPR051856">
    <property type="entry name" value="CSR-E3_Ligase_Protein"/>
</dbReference>
<feature type="transmembrane region" description="Helical" evidence="5">
    <location>
        <begin position="65"/>
        <end position="86"/>
    </location>
</feature>
<proteinExistence type="predicted"/>
<evidence type="ECO:0000256" key="3">
    <source>
        <dbReference type="ARBA" id="ARBA00022989"/>
    </source>
</evidence>
<protein>
    <submittedName>
        <fullName evidence="7">Dendritic cell-specific transmembrane protein</fullName>
    </submittedName>
</protein>
<evidence type="ECO:0000256" key="2">
    <source>
        <dbReference type="ARBA" id="ARBA00022692"/>
    </source>
</evidence>
<name>A0A6G1PNJ2_CHAAH</name>
<keyword evidence="8" id="KW-1185">Reference proteome</keyword>
<reference evidence="8" key="2">
    <citation type="submission" date="2019-02" db="EMBL/GenBank/DDBJ databases">
        <title>Opniocepnalus argus Var Kimnra genome.</title>
        <authorList>
            <person name="Zhou C."/>
            <person name="Xiao S."/>
        </authorList>
    </citation>
    <scope>NUCLEOTIDE SEQUENCE [LARGE SCALE GENOMIC DNA]</scope>
</reference>
<dbReference type="Pfam" id="PF07782">
    <property type="entry name" value="DC_STAMP"/>
    <property type="match status" value="1"/>
</dbReference>
<evidence type="ECO:0000256" key="1">
    <source>
        <dbReference type="ARBA" id="ARBA00004141"/>
    </source>
</evidence>
<keyword evidence="2 5" id="KW-0812">Transmembrane</keyword>
<evidence type="ECO:0000313" key="7">
    <source>
        <dbReference type="EMBL" id="KAF3691558.1"/>
    </source>
</evidence>
<gene>
    <name evidence="7" type="ORF">EXN66_Car007233</name>
</gene>
<accession>A0A6G1PNJ2</accession>
<dbReference type="PANTHER" id="PTHR21041:SF2">
    <property type="entry name" value="DENDRITIC CELL-SPECIFIC TRANSMEMBRANE PROTEIN"/>
    <property type="match status" value="1"/>
</dbReference>
<organism evidence="7 8">
    <name type="scientific">Channa argus</name>
    <name type="common">Northern snakehead</name>
    <name type="synonym">Ophicephalus argus</name>
    <dbReference type="NCBI Taxonomy" id="215402"/>
    <lineage>
        <taxon>Eukaryota</taxon>
        <taxon>Metazoa</taxon>
        <taxon>Chordata</taxon>
        <taxon>Craniata</taxon>
        <taxon>Vertebrata</taxon>
        <taxon>Euteleostomi</taxon>
        <taxon>Actinopterygii</taxon>
        <taxon>Neopterygii</taxon>
        <taxon>Teleostei</taxon>
        <taxon>Neoteleostei</taxon>
        <taxon>Acanthomorphata</taxon>
        <taxon>Anabantaria</taxon>
        <taxon>Anabantiformes</taxon>
        <taxon>Channoidei</taxon>
        <taxon>Channidae</taxon>
        <taxon>Channa</taxon>
    </lineage>
</organism>
<dbReference type="GO" id="GO:0016020">
    <property type="term" value="C:membrane"/>
    <property type="evidence" value="ECO:0007669"/>
    <property type="project" value="UniProtKB-SubCell"/>
</dbReference>
<keyword evidence="3 5" id="KW-1133">Transmembrane helix</keyword>
<evidence type="ECO:0000256" key="4">
    <source>
        <dbReference type="ARBA" id="ARBA00023136"/>
    </source>
</evidence>
<keyword evidence="4 5" id="KW-0472">Membrane</keyword>
<evidence type="ECO:0000256" key="5">
    <source>
        <dbReference type="SAM" id="Phobius"/>
    </source>
</evidence>
<dbReference type="InterPro" id="IPR012858">
    <property type="entry name" value="DC_STAMP-like"/>
</dbReference>
<feature type="domain" description="Dendritic cell-specific transmembrane protein-like" evidence="6">
    <location>
        <begin position="249"/>
        <end position="436"/>
    </location>
</feature>
<dbReference type="Proteomes" id="UP000503349">
    <property type="component" value="Chromosome 7"/>
</dbReference>
<dbReference type="EMBL" id="CM015718">
    <property type="protein sequence ID" value="KAF3691558.1"/>
    <property type="molecule type" value="Genomic_DNA"/>
</dbReference>
<comment type="subcellular location">
    <subcellularLocation>
        <location evidence="1">Membrane</location>
        <topology evidence="1">Multi-pass membrane protein</topology>
    </subcellularLocation>
</comment>
<evidence type="ECO:0000313" key="8">
    <source>
        <dbReference type="Proteomes" id="UP000503349"/>
    </source>
</evidence>
<feature type="transmembrane region" description="Helical" evidence="5">
    <location>
        <begin position="223"/>
        <end position="240"/>
    </location>
</feature>
<evidence type="ECO:0000259" key="6">
    <source>
        <dbReference type="Pfam" id="PF07782"/>
    </source>
</evidence>
<feature type="transmembrane region" description="Helical" evidence="5">
    <location>
        <begin position="307"/>
        <end position="331"/>
    </location>
</feature>
<dbReference type="AlphaFoldDB" id="A0A6G1PNJ2"/>